<dbReference type="EMBL" id="JAEHOH010000017">
    <property type="protein sequence ID" value="MBK0419843.1"/>
    <property type="molecule type" value="Genomic_DNA"/>
</dbReference>
<feature type="region of interest" description="Disordered" evidence="1">
    <location>
        <begin position="620"/>
        <end position="639"/>
    </location>
</feature>
<evidence type="ECO:0000313" key="3">
    <source>
        <dbReference type="EMBL" id="MBK0419843.1"/>
    </source>
</evidence>
<evidence type="ECO:0000256" key="1">
    <source>
        <dbReference type="SAM" id="MobiDB-lite"/>
    </source>
</evidence>
<reference evidence="3" key="1">
    <citation type="submission" date="2020-12" db="EMBL/GenBank/DDBJ databases">
        <title>Leucobacter sp. CAS1, isolated from Chromium sludge.</title>
        <authorList>
            <person name="Xu Z."/>
        </authorList>
    </citation>
    <scope>NUCLEOTIDE SEQUENCE</scope>
    <source>
        <strain evidence="3">CSA1</strain>
    </source>
</reference>
<evidence type="ECO:0000256" key="2">
    <source>
        <dbReference type="SAM" id="Phobius"/>
    </source>
</evidence>
<feature type="region of interest" description="Disordered" evidence="1">
    <location>
        <begin position="159"/>
        <end position="183"/>
    </location>
</feature>
<dbReference type="Proteomes" id="UP000608530">
    <property type="component" value="Unassembled WGS sequence"/>
</dbReference>
<dbReference type="RefSeq" id="WP_200115980.1">
    <property type="nucleotide sequence ID" value="NZ_JAEHOH010000017.1"/>
</dbReference>
<dbReference type="NCBIfam" id="TIGR01167">
    <property type="entry name" value="LPXTG_anchor"/>
    <property type="match status" value="1"/>
</dbReference>
<sequence length="792" mass="77772">MSRSLSSDPPTGRHRLLRTRPALAIVAFFALLFTGLPVTAAHAAAPPTGTYTGDSTAYTGATVAFDIDAAGMMSGFESESYCFDGFGVYPVQWVGMPATQIEAGVPFEVSWEYDTGSVRPYYELTGTVNADGTASGTGRAGFLPSGTCGGMNFTWTAQTDGVPAPDPTASASPSSLTESELASSGVTITGADFPANSDVSLTVGGEAAGTQTASADGAVSFPYTSSTLGTGTHEAVLSSGSASAAASFTVTEDPVTYDPTASVSPSTLTQSELAATGVTIAGEGFAPDSEVALTVAGAAAGTQTANADGDVSFAYTSASLASGAHEAVLSAAEGTATASFTVTEDPVVYDPTASVTPTQLTESELAETGVTVSGEGFAAGTDVTLSVDGTEVDSAAASGSGTVSFTHTSSTLGTGEHTAELSAAEGSATATFTVLADNDPVYDPTIGVSPASLTVSELASSGVAITGEGFPANADVTLTVSGAEVETASSNAAGDVAFDFTSESLGVGTHAVRLEADAPGAEVEGSFEVTEDPVVYDPEASVAPAELTESELADTGVTVTGIGFPADAEVMLVIGGTEAETATADADGTVAFAYTSSTLGVGTHTAALTSGSLEASADFTVTEDEDPPPPGQIPGTAPSADDLDPALEGGITVPSEARPGETITVTVDDVAPGTDVGVWLFGAPVYLGTHAVDENGQVSVTIPDTAVGDARIAVWAAPDTLVGWAGIDIVGSGGGGGGNGGGSGGENGNGSGSGGDGLAHTGAADLGFVTVGGALLLAAGAGLLLRKRRSTP</sequence>
<gene>
    <name evidence="3" type="ORF">JD276_12440</name>
</gene>
<comment type="caution">
    <text evidence="3">The sequence shown here is derived from an EMBL/GenBank/DDBJ whole genome shotgun (WGS) entry which is preliminary data.</text>
</comment>
<keyword evidence="2" id="KW-0812">Transmembrane</keyword>
<evidence type="ECO:0000313" key="4">
    <source>
        <dbReference type="Proteomes" id="UP000608530"/>
    </source>
</evidence>
<organism evidence="3 4">
    <name type="scientific">Leucobacter chromiisoli</name>
    <dbReference type="NCBI Taxonomy" id="2796471"/>
    <lineage>
        <taxon>Bacteria</taxon>
        <taxon>Bacillati</taxon>
        <taxon>Actinomycetota</taxon>
        <taxon>Actinomycetes</taxon>
        <taxon>Micrococcales</taxon>
        <taxon>Microbacteriaceae</taxon>
        <taxon>Leucobacter</taxon>
    </lineage>
</organism>
<proteinExistence type="predicted"/>
<keyword evidence="4" id="KW-1185">Reference proteome</keyword>
<keyword evidence="2" id="KW-1133">Transmembrane helix</keyword>
<feature type="region of interest" description="Disordered" evidence="1">
    <location>
        <begin position="737"/>
        <end position="756"/>
    </location>
</feature>
<feature type="compositionally biased region" description="Low complexity" evidence="1">
    <location>
        <begin position="167"/>
        <end position="183"/>
    </location>
</feature>
<accession>A0A934Q8T2</accession>
<dbReference type="AlphaFoldDB" id="A0A934Q8T2"/>
<feature type="transmembrane region" description="Helical" evidence="2">
    <location>
        <begin position="766"/>
        <end position="785"/>
    </location>
</feature>
<name>A0A934Q8T2_9MICO</name>
<protein>
    <submittedName>
        <fullName evidence="3">LPXTG cell wall anchor domain-containing protein</fullName>
    </submittedName>
</protein>
<keyword evidence="2" id="KW-0472">Membrane</keyword>